<dbReference type="OMA" id="AMAKFPP"/>
<protein>
    <recommendedName>
        <fullName evidence="12">Aminopeptidase P N-terminal domain-containing protein</fullName>
    </recommendedName>
</protein>
<dbReference type="Gene3D" id="3.40.350.10">
    <property type="entry name" value="Creatinase/prolidase N-terminal domain"/>
    <property type="match status" value="2"/>
</dbReference>
<dbReference type="STRING" id="6832.A0A553PNZ5"/>
<dbReference type="GO" id="GO:0005737">
    <property type="term" value="C:cytoplasm"/>
    <property type="evidence" value="ECO:0007669"/>
    <property type="project" value="UniProtKB-ARBA"/>
</dbReference>
<dbReference type="InterPro" id="IPR033740">
    <property type="entry name" value="Pept_M24B"/>
</dbReference>
<dbReference type="InterPro" id="IPR029149">
    <property type="entry name" value="Creatin/AminoP/Spt16_N"/>
</dbReference>
<evidence type="ECO:0000256" key="4">
    <source>
        <dbReference type="ARBA" id="ARBA00022801"/>
    </source>
</evidence>
<dbReference type="FunFam" id="3.40.350.10:FF:000003">
    <property type="entry name" value="Xaa-pro aminopeptidase P"/>
    <property type="match status" value="1"/>
</dbReference>
<evidence type="ECO:0000256" key="1">
    <source>
        <dbReference type="ARBA" id="ARBA00001936"/>
    </source>
</evidence>
<dbReference type="CDD" id="cd01085">
    <property type="entry name" value="APP"/>
    <property type="match status" value="1"/>
</dbReference>
<dbReference type="Pfam" id="PF16188">
    <property type="entry name" value="Peptidase_M24_C"/>
    <property type="match status" value="1"/>
</dbReference>
<dbReference type="Pfam" id="PF01321">
    <property type="entry name" value="Creatinase_N"/>
    <property type="match status" value="1"/>
</dbReference>
<evidence type="ECO:0000313" key="10">
    <source>
        <dbReference type="EMBL" id="TRY79401.1"/>
    </source>
</evidence>
<feature type="domain" description="Peptidase M24 C-terminal" evidence="9">
    <location>
        <begin position="543"/>
        <end position="606"/>
    </location>
</feature>
<dbReference type="PROSITE" id="PS00491">
    <property type="entry name" value="PROLINE_PEPTIDASE"/>
    <property type="match status" value="1"/>
</dbReference>
<reference evidence="10 11" key="1">
    <citation type="journal article" date="2018" name="Nat. Ecol. Evol.">
        <title>Genomic signatures of mitonuclear coevolution across populations of Tigriopus californicus.</title>
        <authorList>
            <person name="Barreto F.S."/>
            <person name="Watson E.T."/>
            <person name="Lima T.G."/>
            <person name="Willett C.S."/>
            <person name="Edmands S."/>
            <person name="Li W."/>
            <person name="Burton R.S."/>
        </authorList>
    </citation>
    <scope>NUCLEOTIDE SEQUENCE [LARGE SCALE GENOMIC DNA]</scope>
    <source>
        <strain evidence="10 11">San Diego</strain>
    </source>
</reference>
<evidence type="ECO:0000313" key="11">
    <source>
        <dbReference type="Proteomes" id="UP000318571"/>
    </source>
</evidence>
<dbReference type="FunFam" id="3.90.230.10:FF:000007">
    <property type="entry name" value="Xaa-Pro aminopeptidase P"/>
    <property type="match status" value="1"/>
</dbReference>
<organism evidence="10 11">
    <name type="scientific">Tigriopus californicus</name>
    <name type="common">Marine copepod</name>
    <dbReference type="NCBI Taxonomy" id="6832"/>
    <lineage>
        <taxon>Eukaryota</taxon>
        <taxon>Metazoa</taxon>
        <taxon>Ecdysozoa</taxon>
        <taxon>Arthropoda</taxon>
        <taxon>Crustacea</taxon>
        <taxon>Multicrustacea</taxon>
        <taxon>Hexanauplia</taxon>
        <taxon>Copepoda</taxon>
        <taxon>Harpacticoida</taxon>
        <taxon>Harpacticidae</taxon>
        <taxon>Tigriopus</taxon>
    </lineage>
</organism>
<dbReference type="PANTHER" id="PTHR43763">
    <property type="entry name" value="XAA-PRO AMINOPEPTIDASE 1"/>
    <property type="match status" value="1"/>
</dbReference>
<dbReference type="GO" id="GO:0046872">
    <property type="term" value="F:metal ion binding"/>
    <property type="evidence" value="ECO:0007669"/>
    <property type="project" value="UniProtKB-KW"/>
</dbReference>
<dbReference type="InterPro" id="IPR000994">
    <property type="entry name" value="Pept_M24"/>
</dbReference>
<evidence type="ECO:0008006" key="12">
    <source>
        <dbReference type="Google" id="ProtNLM"/>
    </source>
</evidence>
<dbReference type="Gene3D" id="3.90.230.10">
    <property type="entry name" value="Creatinase/methionine aminopeptidase superfamily"/>
    <property type="match status" value="1"/>
</dbReference>
<keyword evidence="4" id="KW-0378">Hydrolase</keyword>
<dbReference type="Proteomes" id="UP000318571">
    <property type="component" value="Chromosome 6"/>
</dbReference>
<dbReference type="Pfam" id="PF16189">
    <property type="entry name" value="Creatinase_N_2"/>
    <property type="match status" value="1"/>
</dbReference>
<accession>A0A553PNZ5</accession>
<dbReference type="AlphaFoldDB" id="A0A553PNZ5"/>
<dbReference type="InterPro" id="IPR001131">
    <property type="entry name" value="Peptidase_M24B_aminopep-P_CS"/>
</dbReference>
<evidence type="ECO:0000256" key="6">
    <source>
        <dbReference type="RuleBase" id="RU000590"/>
    </source>
</evidence>
<gene>
    <name evidence="10" type="ORF">TCAL_05793</name>
</gene>
<evidence type="ECO:0000256" key="3">
    <source>
        <dbReference type="ARBA" id="ARBA00022723"/>
    </source>
</evidence>
<evidence type="ECO:0000259" key="7">
    <source>
        <dbReference type="Pfam" id="PF00557"/>
    </source>
</evidence>
<evidence type="ECO:0000259" key="9">
    <source>
        <dbReference type="Pfam" id="PF16188"/>
    </source>
</evidence>
<dbReference type="SUPFAM" id="SSF55920">
    <property type="entry name" value="Creatinase/aminopeptidase"/>
    <property type="match status" value="1"/>
</dbReference>
<evidence type="ECO:0000256" key="5">
    <source>
        <dbReference type="ARBA" id="ARBA00023211"/>
    </source>
</evidence>
<sequence length="608" mass="68594">MKENRLASLIALRRCMKQYKHQTVATPLHALVVPSSDAHNSEYLADRDKRRAFISGFNGSRGLSVITPHEALLWTDGRYFLQAERELDENWTLMKEGVPEVPPYQNWLAQHLEPGQTVGVDPMTLTHDSWRVLEDALVNAQIALVWSEQPSYPEDPIVPLDIGFTGKDWETKIAECRSVLVKEKVDCMLLSALDDIAYVLNLRGADIKFNPVFFSYLMISQERIVFFLEDAKLTDSIRTWLKPKESVKNVVQFESYESIKPFLSKYASGSDKPRILMSSDITSGLSSLVSANARVIKTSPVALLKVIKNQTEIEGFIQCHIRDGAALCAYFAWLEKELSHGKDVTEISGAEKLREIRALMSHFVGLSFETISSVGSNAAVIHYRPSEETNRAITKDEVYLVDSGAQYRDGTTDVTRTLHFGSPTAFERECFTRVLKGHIGLANALFPSKLVGNYLDTLARQHLWQVGLDYVHGTGHGVGSFLNVHEGPIGISRRHIPSDPGLEENMVMSNEPGYYEDGKFGIRIENLVRVVKADTEHRFKDRQFVTFDNLTLVPIQLKMVDPKLLSQEEVSYLNQYHLTCREKVGPVLREMGLEDGLKWLMKETCPMG</sequence>
<dbReference type="PANTHER" id="PTHR43763:SF20">
    <property type="entry name" value="XAA-PRO AMINOPEPTIDASE APEPP"/>
    <property type="match status" value="1"/>
</dbReference>
<evidence type="ECO:0000259" key="8">
    <source>
        <dbReference type="Pfam" id="PF01321"/>
    </source>
</evidence>
<name>A0A553PNZ5_TIGCA</name>
<comment type="cofactor">
    <cofactor evidence="1">
        <name>Mn(2+)</name>
        <dbReference type="ChEBI" id="CHEBI:29035"/>
    </cofactor>
</comment>
<feature type="domain" description="Peptidase M24" evidence="7">
    <location>
        <begin position="318"/>
        <end position="530"/>
    </location>
</feature>
<dbReference type="Pfam" id="PF00557">
    <property type="entry name" value="Peptidase_M24"/>
    <property type="match status" value="1"/>
</dbReference>
<evidence type="ECO:0000256" key="2">
    <source>
        <dbReference type="ARBA" id="ARBA00008766"/>
    </source>
</evidence>
<keyword evidence="3 6" id="KW-0479">Metal-binding</keyword>
<keyword evidence="11" id="KW-1185">Reference proteome</keyword>
<dbReference type="InterPro" id="IPR032416">
    <property type="entry name" value="Peptidase_M24_C"/>
</dbReference>
<dbReference type="EMBL" id="VCGU01000002">
    <property type="protein sequence ID" value="TRY79401.1"/>
    <property type="molecule type" value="Genomic_DNA"/>
</dbReference>
<keyword evidence="5" id="KW-0464">Manganese</keyword>
<dbReference type="GO" id="GO:0070006">
    <property type="term" value="F:metalloaminopeptidase activity"/>
    <property type="evidence" value="ECO:0007669"/>
    <property type="project" value="InterPro"/>
</dbReference>
<dbReference type="InterPro" id="IPR050422">
    <property type="entry name" value="X-Pro_aminopeptidase_P"/>
</dbReference>
<dbReference type="InterPro" id="IPR036005">
    <property type="entry name" value="Creatinase/aminopeptidase-like"/>
</dbReference>
<comment type="caution">
    <text evidence="10">The sequence shown here is derived from an EMBL/GenBank/DDBJ whole genome shotgun (WGS) entry which is preliminary data.</text>
</comment>
<proteinExistence type="inferred from homology"/>
<dbReference type="InterPro" id="IPR000587">
    <property type="entry name" value="Creatinase_N"/>
</dbReference>
<comment type="similarity">
    <text evidence="2 6">Belongs to the peptidase M24B family.</text>
</comment>
<feature type="domain" description="Creatinase N-terminal" evidence="8">
    <location>
        <begin position="47"/>
        <end position="141"/>
    </location>
</feature>
<dbReference type="SUPFAM" id="SSF53092">
    <property type="entry name" value="Creatinase/prolidase N-terminal domain"/>
    <property type="match status" value="1"/>
</dbReference>